<keyword evidence="1" id="KW-1133">Transmembrane helix</keyword>
<dbReference type="EMBL" id="CP115174">
    <property type="protein sequence ID" value="WBO24360.1"/>
    <property type="molecule type" value="Genomic_DNA"/>
</dbReference>
<keyword evidence="1" id="KW-0472">Membrane</keyword>
<dbReference type="Pfam" id="PF19613">
    <property type="entry name" value="DUF6118"/>
    <property type="match status" value="1"/>
</dbReference>
<keyword evidence="1" id="KW-0812">Transmembrane</keyword>
<evidence type="ECO:0000313" key="2">
    <source>
        <dbReference type="EMBL" id="WBO24360.1"/>
    </source>
</evidence>
<dbReference type="Proteomes" id="UP001210865">
    <property type="component" value="Chromosome"/>
</dbReference>
<sequence length="224" mass="24417">MENARHQDSQVDPATAAFSRLESEVGEVHKLVAANDQSTTLGEISVSLEKMRKAVEDITRHPALGLSPEAMSSRIVAAGETARKADSAKIAQARDRIDRAARNMEALVGTAATIREQRRRLVWGCGGSLVAGMLLWSVLPGVISRSMPESWHLPERMAARAMSAPSMWQAGTQLMEVGSPPAWAGLENAATILRDNRKAIEQCRIDARQKQKRISCRIRINAAA</sequence>
<gene>
    <name evidence="2" type="ORF">PBT88_09785</name>
</gene>
<feature type="transmembrane region" description="Helical" evidence="1">
    <location>
        <begin position="121"/>
        <end position="139"/>
    </location>
</feature>
<dbReference type="RefSeq" id="WP_270078987.1">
    <property type="nucleotide sequence ID" value="NZ_CP115174.1"/>
</dbReference>
<dbReference type="InterPro" id="IPR046121">
    <property type="entry name" value="DUF6118"/>
</dbReference>
<reference evidence="2 3" key="1">
    <citation type="submission" date="2022-12" db="EMBL/GenBank/DDBJ databases">
        <title>Sphingomonas abieness sp. nov., an endophytic bacterium isolated from Abies koreana.</title>
        <authorList>
            <person name="Jiang L."/>
            <person name="Lee J."/>
        </authorList>
    </citation>
    <scope>NUCLEOTIDE SEQUENCE [LARGE SCALE GENOMIC DNA]</scope>
    <source>
        <strain evidence="3">PAMB 00755</strain>
    </source>
</reference>
<proteinExistence type="predicted"/>
<name>A0ABY7NU95_9SPHN</name>
<evidence type="ECO:0000313" key="3">
    <source>
        <dbReference type="Proteomes" id="UP001210865"/>
    </source>
</evidence>
<accession>A0ABY7NU95</accession>
<evidence type="ECO:0000256" key="1">
    <source>
        <dbReference type="SAM" id="Phobius"/>
    </source>
</evidence>
<organism evidence="2 3">
    <name type="scientific">Sphingomonas abietis</name>
    <dbReference type="NCBI Taxonomy" id="3012344"/>
    <lineage>
        <taxon>Bacteria</taxon>
        <taxon>Pseudomonadati</taxon>
        <taxon>Pseudomonadota</taxon>
        <taxon>Alphaproteobacteria</taxon>
        <taxon>Sphingomonadales</taxon>
        <taxon>Sphingomonadaceae</taxon>
        <taxon>Sphingomonas</taxon>
    </lineage>
</organism>
<keyword evidence="3" id="KW-1185">Reference proteome</keyword>
<protein>
    <submittedName>
        <fullName evidence="2">DUF6118 family protein</fullName>
    </submittedName>
</protein>